<keyword evidence="6" id="KW-1185">Reference proteome</keyword>
<dbReference type="PANTHER" id="PTHR30146">
    <property type="entry name" value="LACI-RELATED TRANSCRIPTIONAL REPRESSOR"/>
    <property type="match status" value="1"/>
</dbReference>
<dbReference type="InterPro" id="IPR046335">
    <property type="entry name" value="LacI/GalR-like_sensor"/>
</dbReference>
<dbReference type="PANTHER" id="PTHR30146:SF155">
    <property type="entry name" value="ALANINE RACEMASE"/>
    <property type="match status" value="1"/>
</dbReference>
<dbReference type="Gene3D" id="3.40.50.2300">
    <property type="match status" value="2"/>
</dbReference>
<dbReference type="InterPro" id="IPR028082">
    <property type="entry name" value="Peripla_BP_I"/>
</dbReference>
<evidence type="ECO:0000313" key="5">
    <source>
        <dbReference type="EMBL" id="GMA91921.1"/>
    </source>
</evidence>
<reference evidence="6" key="1">
    <citation type="journal article" date="2019" name="Int. J. Syst. Evol. Microbiol.">
        <title>The Global Catalogue of Microorganisms (GCM) 10K type strain sequencing project: providing services to taxonomists for standard genome sequencing and annotation.</title>
        <authorList>
            <consortium name="The Broad Institute Genomics Platform"/>
            <consortium name="The Broad Institute Genome Sequencing Center for Infectious Disease"/>
            <person name="Wu L."/>
            <person name="Ma J."/>
        </authorList>
    </citation>
    <scope>NUCLEOTIDE SEQUENCE [LARGE SCALE GENOMIC DNA]</scope>
    <source>
        <strain evidence="6">NBRC 108755</strain>
    </source>
</reference>
<comment type="caution">
    <text evidence="5">The sequence shown here is derived from an EMBL/GenBank/DDBJ whole genome shotgun (WGS) entry which is preliminary data.</text>
</comment>
<sequence length="219" mass="22683">MITPRLTNQEIADIAALCPTVVVGRPGERPAGCSRVHTDDAIGIGLALDHLVGLGHERIAHVSAGDNPGARAREAAYRDAMVRLDLERNIEVVKAAPNQEGGYDGARELLTLTDAPTAIIASNDFVALGVLGAVSDAGLRCPEDVSVVGYDNSIFAQLQPVRMTTINQPRRLMGETAATLLRNQLAGLGTSAVALEPELVARATSGPPPGAKQGAAALG</sequence>
<feature type="domain" description="Transcriptional regulator LacI/GalR-like sensor" evidence="4">
    <location>
        <begin position="49"/>
        <end position="204"/>
    </location>
</feature>
<keyword evidence="2" id="KW-0238">DNA-binding</keyword>
<accession>A0ABQ6JWR0</accession>
<gene>
    <name evidence="5" type="ORF">GCM10025869_24500</name>
</gene>
<organism evidence="5 6">
    <name type="scientific">Homoserinibacter gongjuensis</name>
    <dbReference type="NCBI Taxonomy" id="1162968"/>
    <lineage>
        <taxon>Bacteria</taxon>
        <taxon>Bacillati</taxon>
        <taxon>Actinomycetota</taxon>
        <taxon>Actinomycetes</taxon>
        <taxon>Micrococcales</taxon>
        <taxon>Microbacteriaceae</taxon>
        <taxon>Homoserinibacter</taxon>
    </lineage>
</organism>
<dbReference type="EMBL" id="BSVA01000001">
    <property type="protein sequence ID" value="GMA91921.1"/>
    <property type="molecule type" value="Genomic_DNA"/>
</dbReference>
<evidence type="ECO:0000313" key="6">
    <source>
        <dbReference type="Proteomes" id="UP001157069"/>
    </source>
</evidence>
<dbReference type="RefSeq" id="WP_284300474.1">
    <property type="nucleotide sequence ID" value="NZ_BSVA01000001.1"/>
</dbReference>
<keyword evidence="1" id="KW-0805">Transcription regulation</keyword>
<dbReference type="SUPFAM" id="SSF53822">
    <property type="entry name" value="Periplasmic binding protein-like I"/>
    <property type="match status" value="1"/>
</dbReference>
<proteinExistence type="predicted"/>
<dbReference type="Pfam" id="PF13377">
    <property type="entry name" value="Peripla_BP_3"/>
    <property type="match status" value="1"/>
</dbReference>
<evidence type="ECO:0000256" key="3">
    <source>
        <dbReference type="ARBA" id="ARBA00023163"/>
    </source>
</evidence>
<evidence type="ECO:0000259" key="4">
    <source>
        <dbReference type="Pfam" id="PF13377"/>
    </source>
</evidence>
<evidence type="ECO:0000256" key="2">
    <source>
        <dbReference type="ARBA" id="ARBA00023125"/>
    </source>
</evidence>
<protein>
    <recommendedName>
        <fullName evidence="4">Transcriptional regulator LacI/GalR-like sensor domain-containing protein</fullName>
    </recommendedName>
</protein>
<dbReference type="Proteomes" id="UP001157069">
    <property type="component" value="Unassembled WGS sequence"/>
</dbReference>
<name>A0ABQ6JWR0_9MICO</name>
<dbReference type="CDD" id="cd06267">
    <property type="entry name" value="PBP1_LacI_sugar_binding-like"/>
    <property type="match status" value="1"/>
</dbReference>
<keyword evidence="3" id="KW-0804">Transcription</keyword>
<evidence type="ECO:0000256" key="1">
    <source>
        <dbReference type="ARBA" id="ARBA00023015"/>
    </source>
</evidence>